<dbReference type="Gene3D" id="3.20.20.140">
    <property type="entry name" value="Metal-dependent hydrolases"/>
    <property type="match status" value="1"/>
</dbReference>
<name>A0A7X1AW49_9BACT</name>
<comment type="caution">
    <text evidence="11">The sequence shown here is derived from an EMBL/GenBank/DDBJ whole genome shotgun (WGS) entry which is preliminary data.</text>
</comment>
<dbReference type="Gene3D" id="3.30.460.10">
    <property type="entry name" value="Beta Polymerase, domain 2"/>
    <property type="match status" value="1"/>
</dbReference>
<dbReference type="SMART" id="SM00483">
    <property type="entry name" value="POLXc"/>
    <property type="match status" value="1"/>
</dbReference>
<dbReference type="Pfam" id="PF14791">
    <property type="entry name" value="DNA_pol_B_thumb"/>
    <property type="match status" value="1"/>
</dbReference>
<dbReference type="GO" id="GO:0005829">
    <property type="term" value="C:cytosol"/>
    <property type="evidence" value="ECO:0007669"/>
    <property type="project" value="TreeGrafter"/>
</dbReference>
<dbReference type="Gene3D" id="3.30.210.10">
    <property type="entry name" value="DNA polymerase, thumb domain"/>
    <property type="match status" value="1"/>
</dbReference>
<evidence type="ECO:0000256" key="8">
    <source>
        <dbReference type="SAM" id="Coils"/>
    </source>
</evidence>
<keyword evidence="11" id="KW-0540">Nuclease</keyword>
<evidence type="ECO:0000256" key="6">
    <source>
        <dbReference type="ARBA" id="ARBA00023204"/>
    </source>
</evidence>
<comment type="catalytic activity">
    <reaction evidence="7">
        <text>DNA(n) + a 2'-deoxyribonucleoside 5'-triphosphate = DNA(n+1) + diphosphate</text>
        <dbReference type="Rhea" id="RHEA:22508"/>
        <dbReference type="Rhea" id="RHEA-COMP:17339"/>
        <dbReference type="Rhea" id="RHEA-COMP:17340"/>
        <dbReference type="ChEBI" id="CHEBI:33019"/>
        <dbReference type="ChEBI" id="CHEBI:61560"/>
        <dbReference type="ChEBI" id="CHEBI:173112"/>
        <dbReference type="EC" id="2.7.7.7"/>
    </reaction>
</comment>
<evidence type="ECO:0000256" key="4">
    <source>
        <dbReference type="ARBA" id="ARBA00022763"/>
    </source>
</evidence>
<dbReference type="InterPro" id="IPR010996">
    <property type="entry name" value="HHH_MUS81"/>
</dbReference>
<dbReference type="GO" id="GO:0003677">
    <property type="term" value="F:DNA binding"/>
    <property type="evidence" value="ECO:0007669"/>
    <property type="project" value="InterPro"/>
</dbReference>
<dbReference type="Pfam" id="PF14520">
    <property type="entry name" value="HHH_5"/>
    <property type="match status" value="1"/>
</dbReference>
<dbReference type="InterPro" id="IPR022311">
    <property type="entry name" value="PolX-like"/>
</dbReference>
<dbReference type="EMBL" id="JACHVA010000040">
    <property type="protein sequence ID" value="MBC2600932.1"/>
    <property type="molecule type" value="Genomic_DNA"/>
</dbReference>
<dbReference type="InterPro" id="IPR047967">
    <property type="entry name" value="PolX_PHP"/>
</dbReference>
<evidence type="ECO:0000256" key="5">
    <source>
        <dbReference type="ARBA" id="ARBA00022932"/>
    </source>
</evidence>
<dbReference type="SUPFAM" id="SSF81301">
    <property type="entry name" value="Nucleotidyltransferase"/>
    <property type="match status" value="1"/>
</dbReference>
<protein>
    <recommendedName>
        <fullName evidence="1">DNA-directed DNA polymerase</fullName>
        <ecNumber evidence="1">2.7.7.7</ecNumber>
    </recommendedName>
</protein>
<evidence type="ECO:0000313" key="11">
    <source>
        <dbReference type="EMBL" id="MBC2600932.1"/>
    </source>
</evidence>
<feature type="domain" description="Polymerase/histidinol phosphatase N-terminal" evidence="9">
    <location>
        <begin position="342"/>
        <end position="422"/>
    </location>
</feature>
<dbReference type="InterPro" id="IPR003141">
    <property type="entry name" value="Pol/His_phosphatase_N"/>
</dbReference>
<dbReference type="SUPFAM" id="SSF47802">
    <property type="entry name" value="DNA polymerase beta, N-terminal domain-like"/>
    <property type="match status" value="1"/>
</dbReference>
<dbReference type="PRINTS" id="PR00870">
    <property type="entry name" value="DNAPOLXBETA"/>
</dbReference>
<dbReference type="GO" id="GO:0008270">
    <property type="term" value="F:zinc ion binding"/>
    <property type="evidence" value="ECO:0007669"/>
    <property type="project" value="TreeGrafter"/>
</dbReference>
<dbReference type="PANTHER" id="PTHR36928:SF1">
    <property type="entry name" value="PHOSPHATASE YCDX-RELATED"/>
    <property type="match status" value="1"/>
</dbReference>
<dbReference type="RefSeq" id="WP_185691667.1">
    <property type="nucleotide sequence ID" value="NZ_JACHVA010000040.1"/>
</dbReference>
<gene>
    <name evidence="11" type="primary">polX</name>
    <name evidence="11" type="ORF">H5P30_03975</name>
</gene>
<evidence type="ECO:0000256" key="1">
    <source>
        <dbReference type="ARBA" id="ARBA00012417"/>
    </source>
</evidence>
<dbReference type="EC" id="2.7.7.7" evidence="1"/>
<dbReference type="NCBIfam" id="NF006375">
    <property type="entry name" value="PRK08609.1"/>
    <property type="match status" value="1"/>
</dbReference>
<reference evidence="11 12" key="1">
    <citation type="submission" date="2020-07" db="EMBL/GenBank/DDBJ databases">
        <authorList>
            <person name="Feng X."/>
        </authorList>
    </citation>
    <scope>NUCLEOTIDE SEQUENCE [LARGE SCALE GENOMIC DNA]</scope>
    <source>
        <strain evidence="11 12">JCM14086</strain>
    </source>
</reference>
<dbReference type="Pfam" id="PF14716">
    <property type="entry name" value="HHH_8"/>
    <property type="match status" value="1"/>
</dbReference>
<dbReference type="Gene3D" id="1.10.150.110">
    <property type="entry name" value="DNA polymerase beta, N-terminal domain-like"/>
    <property type="match status" value="1"/>
</dbReference>
<evidence type="ECO:0000259" key="10">
    <source>
        <dbReference type="SMART" id="SM00483"/>
    </source>
</evidence>
<dbReference type="CDD" id="cd00141">
    <property type="entry name" value="NT_POLXc"/>
    <property type="match status" value="1"/>
</dbReference>
<dbReference type="InterPro" id="IPR027421">
    <property type="entry name" value="DNA_pol_lamdba_lyase_dom_sf"/>
</dbReference>
<dbReference type="InterPro" id="IPR016195">
    <property type="entry name" value="Pol/histidinol_Pase-like"/>
</dbReference>
<evidence type="ECO:0000313" key="12">
    <source>
        <dbReference type="Proteomes" id="UP000525652"/>
    </source>
</evidence>
<dbReference type="GO" id="GO:0042578">
    <property type="term" value="F:phosphoric ester hydrolase activity"/>
    <property type="evidence" value="ECO:0007669"/>
    <property type="project" value="TreeGrafter"/>
</dbReference>
<dbReference type="InterPro" id="IPR002008">
    <property type="entry name" value="DNA_pol_X_beta-like"/>
</dbReference>
<dbReference type="InterPro" id="IPR029398">
    <property type="entry name" value="PolB_thumb"/>
</dbReference>
<evidence type="ECO:0000259" key="9">
    <source>
        <dbReference type="SMART" id="SM00481"/>
    </source>
</evidence>
<keyword evidence="12" id="KW-1185">Reference proteome</keyword>
<organism evidence="11 12">
    <name type="scientific">Puniceicoccus vermicola</name>
    <dbReference type="NCBI Taxonomy" id="388746"/>
    <lineage>
        <taxon>Bacteria</taxon>
        <taxon>Pseudomonadati</taxon>
        <taxon>Verrucomicrobiota</taxon>
        <taxon>Opitutia</taxon>
        <taxon>Puniceicoccales</taxon>
        <taxon>Puniceicoccaceae</taxon>
        <taxon>Puniceicoccus</taxon>
    </lineage>
</organism>
<dbReference type="InterPro" id="IPR004013">
    <property type="entry name" value="PHP_dom"/>
</dbReference>
<sequence length="577" mass="63596">MPKDRDEIVEILEEIAVLLQIKGENAFKIRAYENGARALERNSESLETLVEEGRLQDLDGVGKALAEKVETLFRTGELEYYEKLKKEIPEGLREMVGISGLGGKTIHKLNQELGVDSLDSLREACESGKVAALKGFGEKSAAKILKGLENLEKFSQRQLLSSAEEVALPVLEGLKKLKAVQRAEIAGSLRRRKETVGDLDFIVASEDPESVMDWFVGQEGVTEVSAHGKTKSSVRFEGGLQADIRVVSEVQFPAALHHFTGSKDHNVMMRKRALERGLSLSEWGLLQKGGEGDHESVADEAGLFERLGLEWIPPELREGGDEIEWAESGNLPNLIELDDVRGALHNHTKASDGRGTLAEMAAAADELGWDYLGIADHSRSSFQANGLTEERLREQVKEIREFNKKGGAKVHLFAGTECDILKDGSLDFSDELLAEMDYVVAAIHQGGFGQDRDTVTKRIVRALEHPSVTFLAHPTGRLLLQREPYPVDLAKVIDAAAANGKWIEINAHPVRLDMDWREWNRAREKGVLAHLSPDAHRPSGLAYVKYGVDMARKAGLAADEVVNTRDLAGMKKLLGVD</sequence>
<accession>A0A7X1AW49</accession>
<evidence type="ECO:0000256" key="2">
    <source>
        <dbReference type="ARBA" id="ARBA00022679"/>
    </source>
</evidence>
<dbReference type="CDD" id="cd07436">
    <property type="entry name" value="PHP_PolX"/>
    <property type="match status" value="1"/>
</dbReference>
<keyword evidence="6" id="KW-0234">DNA repair</keyword>
<dbReference type="Proteomes" id="UP000525652">
    <property type="component" value="Unassembled WGS sequence"/>
</dbReference>
<evidence type="ECO:0000256" key="7">
    <source>
        <dbReference type="ARBA" id="ARBA00049244"/>
    </source>
</evidence>
<feature type="coiled-coil region" evidence="8">
    <location>
        <begin position="29"/>
        <end position="56"/>
    </location>
</feature>
<keyword evidence="11" id="KW-0378">Hydrolase</keyword>
<dbReference type="AlphaFoldDB" id="A0A7X1AW49"/>
<dbReference type="InterPro" id="IPR037160">
    <property type="entry name" value="DNA_Pol_thumb_sf"/>
</dbReference>
<keyword evidence="8" id="KW-0175">Coiled coil</keyword>
<keyword evidence="4" id="KW-0227">DNA damage</keyword>
<dbReference type="Gene3D" id="1.10.150.20">
    <property type="entry name" value="5' to 3' exonuclease, C-terminal subdomain"/>
    <property type="match status" value="1"/>
</dbReference>
<dbReference type="InterPro" id="IPR043519">
    <property type="entry name" value="NT_sf"/>
</dbReference>
<dbReference type="GO" id="GO:0006281">
    <property type="term" value="P:DNA repair"/>
    <property type="evidence" value="ECO:0007669"/>
    <property type="project" value="UniProtKB-KW"/>
</dbReference>
<dbReference type="InterPro" id="IPR050243">
    <property type="entry name" value="PHP_phosphatase"/>
</dbReference>
<keyword evidence="11" id="KW-0269">Exonuclease</keyword>
<dbReference type="InterPro" id="IPR002054">
    <property type="entry name" value="DNA-dir_DNA_pol_X"/>
</dbReference>
<dbReference type="GO" id="GO:0004527">
    <property type="term" value="F:exonuclease activity"/>
    <property type="evidence" value="ECO:0007669"/>
    <property type="project" value="UniProtKB-KW"/>
</dbReference>
<dbReference type="PIRSF" id="PIRSF005047">
    <property type="entry name" value="UCP005047_YshC"/>
    <property type="match status" value="1"/>
</dbReference>
<feature type="domain" description="DNA-directed DNA polymerase X" evidence="10">
    <location>
        <begin position="2"/>
        <end position="318"/>
    </location>
</feature>
<keyword evidence="2" id="KW-0808">Transferase</keyword>
<dbReference type="Pfam" id="PF02811">
    <property type="entry name" value="PHP"/>
    <property type="match status" value="1"/>
</dbReference>
<keyword evidence="3" id="KW-0548">Nucleotidyltransferase</keyword>
<keyword evidence="5" id="KW-0239">DNA-directed DNA polymerase</keyword>
<dbReference type="SMART" id="SM00481">
    <property type="entry name" value="POLIIIAc"/>
    <property type="match status" value="1"/>
</dbReference>
<proteinExistence type="predicted"/>
<dbReference type="PANTHER" id="PTHR36928">
    <property type="entry name" value="PHOSPHATASE YCDX-RELATED"/>
    <property type="match status" value="1"/>
</dbReference>
<evidence type="ECO:0000256" key="3">
    <source>
        <dbReference type="ARBA" id="ARBA00022695"/>
    </source>
</evidence>
<dbReference type="SUPFAM" id="SSF89550">
    <property type="entry name" value="PHP domain-like"/>
    <property type="match status" value="1"/>
</dbReference>
<dbReference type="GO" id="GO:0003887">
    <property type="term" value="F:DNA-directed DNA polymerase activity"/>
    <property type="evidence" value="ECO:0007669"/>
    <property type="project" value="UniProtKB-KW"/>
</dbReference>